<protein>
    <recommendedName>
        <fullName evidence="7">ESX secretion-associated protein EspG</fullName>
    </recommendedName>
</protein>
<dbReference type="RefSeq" id="WP_150406295.1">
    <property type="nucleotide sequence ID" value="NZ_VXLC01000021.1"/>
</dbReference>
<evidence type="ECO:0000256" key="2">
    <source>
        <dbReference type="ARBA" id="ARBA00006411"/>
    </source>
</evidence>
<organism evidence="5 6">
    <name type="scientific">Nocardia colli</name>
    <dbReference type="NCBI Taxonomy" id="2545717"/>
    <lineage>
        <taxon>Bacteria</taxon>
        <taxon>Bacillati</taxon>
        <taxon>Actinomycetota</taxon>
        <taxon>Actinomycetes</taxon>
        <taxon>Mycobacteriales</taxon>
        <taxon>Nocardiaceae</taxon>
        <taxon>Nocardia</taxon>
    </lineage>
</organism>
<evidence type="ECO:0000256" key="4">
    <source>
        <dbReference type="ARBA" id="ARBA00023186"/>
    </source>
</evidence>
<proteinExistence type="inferred from homology"/>
<evidence type="ECO:0008006" key="7">
    <source>
        <dbReference type="Google" id="ProtNLM"/>
    </source>
</evidence>
<reference evidence="5 6" key="1">
    <citation type="submission" date="2019-09" db="EMBL/GenBank/DDBJ databases">
        <authorList>
            <person name="Wang X."/>
        </authorList>
    </citation>
    <scope>NUCLEOTIDE SEQUENCE [LARGE SCALE GENOMIC DNA]</scope>
    <source>
        <strain evidence="5 6">CICC 11023</strain>
    </source>
</reference>
<dbReference type="Pfam" id="PF14011">
    <property type="entry name" value="ESX-1_EspG"/>
    <property type="match status" value="1"/>
</dbReference>
<dbReference type="OrthoDB" id="4561431at2"/>
<comment type="similarity">
    <text evidence="2">Belongs to the EspG family.</text>
</comment>
<comment type="subcellular location">
    <subcellularLocation>
        <location evidence="1">Cytoplasm</location>
    </subcellularLocation>
</comment>
<dbReference type="AlphaFoldDB" id="A0A5N0E5S9"/>
<accession>A0A5N0E5S9</accession>
<evidence type="ECO:0000256" key="3">
    <source>
        <dbReference type="ARBA" id="ARBA00022490"/>
    </source>
</evidence>
<dbReference type="InterPro" id="IPR025734">
    <property type="entry name" value="EspG"/>
</dbReference>
<comment type="caution">
    <text evidence="5">The sequence shown here is derived from an EMBL/GenBank/DDBJ whole genome shotgun (WGS) entry which is preliminary data.</text>
</comment>
<evidence type="ECO:0000256" key="1">
    <source>
        <dbReference type="ARBA" id="ARBA00004496"/>
    </source>
</evidence>
<evidence type="ECO:0000313" key="6">
    <source>
        <dbReference type="Proteomes" id="UP000323876"/>
    </source>
</evidence>
<gene>
    <name evidence="5" type="ORF">F3087_34430</name>
</gene>
<dbReference type="EMBL" id="VXLC01000021">
    <property type="protein sequence ID" value="KAA8884316.1"/>
    <property type="molecule type" value="Genomic_DNA"/>
</dbReference>
<keyword evidence="4" id="KW-0143">Chaperone</keyword>
<keyword evidence="3" id="KW-0963">Cytoplasm</keyword>
<sequence>MTQQWKFTALEFIVLCEQYRDGSLPTPFLFVTDEVVMADELERRKRVVRADLQRRLGGSFDGAIEVLTAPELFVRVRSWDEQAESNLAKQYHLHAARAGAHGYLFEQAPGLITYDTPAFTVTECDPRALAGAVVASLPPVEAGRLPDIPVITDPAEHEVPTWGSSYVRDEREDSPVYQTQQFFQRRADCTGSIIVVQGRSKYGPRGIHETKMMWRDVVDDGRYVMSLDEAPVAVATSRRQLADRIQRDIDNLMQRLETHWEAGRPDDRY</sequence>
<evidence type="ECO:0000313" key="5">
    <source>
        <dbReference type="EMBL" id="KAA8884316.1"/>
    </source>
</evidence>
<keyword evidence="6" id="KW-1185">Reference proteome</keyword>
<dbReference type="Proteomes" id="UP000323876">
    <property type="component" value="Unassembled WGS sequence"/>
</dbReference>
<name>A0A5N0E5S9_9NOCA</name>